<evidence type="ECO:0000256" key="1">
    <source>
        <dbReference type="SAM" id="MobiDB-lite"/>
    </source>
</evidence>
<organism evidence="2">
    <name type="scientific">Tetraselmis sp. GSL018</name>
    <dbReference type="NCBI Taxonomy" id="582737"/>
    <lineage>
        <taxon>Eukaryota</taxon>
        <taxon>Viridiplantae</taxon>
        <taxon>Chlorophyta</taxon>
        <taxon>core chlorophytes</taxon>
        <taxon>Chlorodendrophyceae</taxon>
        <taxon>Chlorodendrales</taxon>
        <taxon>Chlorodendraceae</taxon>
        <taxon>Tetraselmis</taxon>
    </lineage>
</organism>
<reference evidence="2" key="1">
    <citation type="submission" date="2014-05" db="EMBL/GenBank/DDBJ databases">
        <title>The transcriptome of the halophilic microalga Tetraselmis sp. GSL018 isolated from the Great Salt Lake, Utah.</title>
        <authorList>
            <person name="Jinkerson R.E."/>
            <person name="D'Adamo S."/>
            <person name="Posewitz M.C."/>
        </authorList>
    </citation>
    <scope>NUCLEOTIDE SEQUENCE</scope>
    <source>
        <strain evidence="2">GSL018</strain>
    </source>
</reference>
<dbReference type="AlphaFoldDB" id="A0A061RP56"/>
<sequence length="77" mass="8247">RQHGWQQGGSLQRSAASQRLSGLPPPPPHPFKNSASCCCYDEADPCSGRWRVPGGVADVPHTGPKPQPVTLRPPQNP</sequence>
<evidence type="ECO:0000313" key="2">
    <source>
        <dbReference type="EMBL" id="JAC72549.1"/>
    </source>
</evidence>
<proteinExistence type="predicted"/>
<protein>
    <submittedName>
        <fullName evidence="2">Uncharacterized protein</fullName>
    </submittedName>
</protein>
<dbReference type="EMBL" id="GBEZ01013437">
    <property type="protein sequence ID" value="JAC72549.1"/>
    <property type="molecule type" value="Transcribed_RNA"/>
</dbReference>
<feature type="non-terminal residue" evidence="2">
    <location>
        <position position="1"/>
    </location>
</feature>
<accession>A0A061RP56</accession>
<feature type="region of interest" description="Disordered" evidence="1">
    <location>
        <begin position="1"/>
        <end position="34"/>
    </location>
</feature>
<feature type="non-terminal residue" evidence="2">
    <location>
        <position position="77"/>
    </location>
</feature>
<feature type="compositionally biased region" description="Polar residues" evidence="1">
    <location>
        <begin position="1"/>
        <end position="20"/>
    </location>
</feature>
<feature type="region of interest" description="Disordered" evidence="1">
    <location>
        <begin position="53"/>
        <end position="77"/>
    </location>
</feature>
<name>A0A061RP56_9CHLO</name>
<gene>
    <name evidence="2" type="ORF">TSPGSL018_31061</name>
</gene>